<reference evidence="4 5" key="1">
    <citation type="submission" date="2023-05" db="EMBL/GenBank/DDBJ databases">
        <title>Actinoplanes sp. NEAU-A12 genome sequencing.</title>
        <authorList>
            <person name="Wang Z.-S."/>
        </authorList>
    </citation>
    <scope>NUCLEOTIDE SEQUENCE [LARGE SCALE GENOMIC DNA]</scope>
    <source>
        <strain evidence="4 5">NEAU-A12</strain>
    </source>
</reference>
<dbReference type="PANTHER" id="PTHR10157:SF23">
    <property type="entry name" value="MOXD1 HOMOLOG 1"/>
    <property type="match status" value="1"/>
</dbReference>
<evidence type="ECO:0000256" key="1">
    <source>
        <dbReference type="ARBA" id="ARBA00023157"/>
    </source>
</evidence>
<dbReference type="GO" id="GO:0004497">
    <property type="term" value="F:monooxygenase activity"/>
    <property type="evidence" value="ECO:0007669"/>
    <property type="project" value="UniProtKB-KW"/>
</dbReference>
<accession>A0ABT6WY58</accession>
<name>A0ABT6WY58_9ACTN</name>
<feature type="region of interest" description="Disordered" evidence="2">
    <location>
        <begin position="32"/>
        <end position="59"/>
    </location>
</feature>
<dbReference type="Pfam" id="PF03712">
    <property type="entry name" value="Cu2_monoox_C"/>
    <property type="match status" value="1"/>
</dbReference>
<evidence type="ECO:0000259" key="3">
    <source>
        <dbReference type="Pfam" id="PF03712"/>
    </source>
</evidence>
<keyword evidence="4" id="KW-0560">Oxidoreductase</keyword>
<comment type="caution">
    <text evidence="4">The sequence shown here is derived from an EMBL/GenBank/DDBJ whole genome shotgun (WGS) entry which is preliminary data.</text>
</comment>
<keyword evidence="4" id="KW-0503">Monooxygenase</keyword>
<dbReference type="InterPro" id="IPR000945">
    <property type="entry name" value="DBH-like"/>
</dbReference>
<dbReference type="Gene3D" id="2.60.120.310">
    <property type="entry name" value="Copper type II, ascorbate-dependent monooxygenase, N-terminal domain"/>
    <property type="match status" value="1"/>
</dbReference>
<dbReference type="InterPro" id="IPR014784">
    <property type="entry name" value="Cu2_ascorb_mOase-like_C"/>
</dbReference>
<protein>
    <submittedName>
        <fullName evidence="4">Monooxygenase</fullName>
    </submittedName>
</protein>
<gene>
    <name evidence="4" type="ORF">QLQ12_39365</name>
</gene>
<dbReference type="InterPro" id="IPR024548">
    <property type="entry name" value="Cu2_monoox_C"/>
</dbReference>
<organism evidence="4 5">
    <name type="scientific">Actinoplanes sandaracinus</name>
    <dbReference type="NCBI Taxonomy" id="3045177"/>
    <lineage>
        <taxon>Bacteria</taxon>
        <taxon>Bacillati</taxon>
        <taxon>Actinomycetota</taxon>
        <taxon>Actinomycetes</taxon>
        <taxon>Micromonosporales</taxon>
        <taxon>Micromonosporaceae</taxon>
        <taxon>Actinoplanes</taxon>
    </lineage>
</organism>
<dbReference type="Gene3D" id="2.60.120.230">
    <property type="match status" value="1"/>
</dbReference>
<keyword evidence="5" id="KW-1185">Reference proteome</keyword>
<dbReference type="EMBL" id="JASCTH010000036">
    <property type="protein sequence ID" value="MDI6104669.1"/>
    <property type="molecule type" value="Genomic_DNA"/>
</dbReference>
<evidence type="ECO:0000313" key="4">
    <source>
        <dbReference type="EMBL" id="MDI6104669.1"/>
    </source>
</evidence>
<dbReference type="InterPro" id="IPR008977">
    <property type="entry name" value="PHM/PNGase_F_dom_sf"/>
</dbReference>
<dbReference type="RefSeq" id="WP_282766080.1">
    <property type="nucleotide sequence ID" value="NZ_JASCTH010000036.1"/>
</dbReference>
<dbReference type="SUPFAM" id="SSF49742">
    <property type="entry name" value="PHM/PNGase F"/>
    <property type="match status" value="2"/>
</dbReference>
<feature type="domain" description="Copper type II ascorbate-dependent monooxygenase C-terminal" evidence="3">
    <location>
        <begin position="278"/>
        <end position="384"/>
    </location>
</feature>
<proteinExistence type="predicted"/>
<evidence type="ECO:0000313" key="5">
    <source>
        <dbReference type="Proteomes" id="UP001241758"/>
    </source>
</evidence>
<evidence type="ECO:0000256" key="2">
    <source>
        <dbReference type="SAM" id="MobiDB-lite"/>
    </source>
</evidence>
<dbReference type="PANTHER" id="PTHR10157">
    <property type="entry name" value="DOPAMINE BETA HYDROXYLASE RELATED"/>
    <property type="match status" value="1"/>
</dbReference>
<keyword evidence="1" id="KW-1015">Disulfide bond</keyword>
<dbReference type="Proteomes" id="UP001241758">
    <property type="component" value="Unassembled WGS sequence"/>
</dbReference>
<dbReference type="InterPro" id="IPR036939">
    <property type="entry name" value="Cu2_ascorb_mOase_N_sf"/>
</dbReference>
<sequence length="393" mass="42101">MHTTTQWRRRVGEGFTTLLAIVLAASCATTPTGEEVGDRGTAAAHPAPHSPPPAPPLRAGERFAQIHMPESYTPAAPAGGTDEYRCFLIDPKLTSDAFLTGSQFLPQNLDIVHHAIFFRIDDTAVTAARKRDTATPGPGWTCFGDADVGDKATWVASWAPGGQETLLSPEVGYPMPAGSQLIMQVHYNLLTVDQKGKFSDQSGIRLRLTETALTPLHTTLLPAPVELPCTAAESGPLCDRDAAVTDVTRRFGDGSAEAAAGLLKLCSGGKPSPSNEQHCDHVVKQSGMRVYGLGGHMHLLGRSIKVELNPGTPTARTLLDVPTYNFDDQRLRVQDSPVAIKAGDTLRVTCTHDAELRRQLPQLRSLPARYVIWGQGTADEMCLAILVGTKSSA</sequence>